<dbReference type="SUPFAM" id="SSF142823">
    <property type="entry name" value="ComB-like"/>
    <property type="match status" value="1"/>
</dbReference>
<dbReference type="GO" id="GO:0050532">
    <property type="term" value="F:2-phosphosulfolactate phosphatase activity"/>
    <property type="evidence" value="ECO:0007669"/>
    <property type="project" value="UniProtKB-EC"/>
</dbReference>
<dbReference type="GO" id="GO:0050545">
    <property type="term" value="F:sulfopyruvate decarboxylase activity"/>
    <property type="evidence" value="ECO:0007669"/>
    <property type="project" value="TreeGrafter"/>
</dbReference>
<evidence type="ECO:0000256" key="4">
    <source>
        <dbReference type="ARBA" id="ARBA00021948"/>
    </source>
</evidence>
<reference evidence="8 9" key="1">
    <citation type="journal article" date="2020" name="Biotechnol. Biofuels">
        <title>New insights from the biogas microbiome by comprehensive genome-resolved metagenomics of nearly 1600 species originating from multiple anaerobic digesters.</title>
        <authorList>
            <person name="Campanaro S."/>
            <person name="Treu L."/>
            <person name="Rodriguez-R L.M."/>
            <person name="Kovalovszki A."/>
            <person name="Ziels R.M."/>
            <person name="Maus I."/>
            <person name="Zhu X."/>
            <person name="Kougias P.G."/>
            <person name="Basile A."/>
            <person name="Luo G."/>
            <person name="Schluter A."/>
            <person name="Konstantinidis K.T."/>
            <person name="Angelidaki I."/>
        </authorList>
    </citation>
    <scope>NUCLEOTIDE SEQUENCE [LARGE SCALE GENOMIC DNA]</scope>
    <source>
        <strain evidence="8">AS27yjCOA_65</strain>
    </source>
</reference>
<evidence type="ECO:0000256" key="5">
    <source>
        <dbReference type="ARBA" id="ARBA00022801"/>
    </source>
</evidence>
<evidence type="ECO:0000256" key="1">
    <source>
        <dbReference type="ARBA" id="ARBA00001946"/>
    </source>
</evidence>
<dbReference type="InterPro" id="IPR005238">
    <property type="entry name" value="ComB-like"/>
</dbReference>
<evidence type="ECO:0000256" key="7">
    <source>
        <dbReference type="ARBA" id="ARBA00033711"/>
    </source>
</evidence>
<dbReference type="EMBL" id="JAAZON010000180">
    <property type="protein sequence ID" value="NMC62370.1"/>
    <property type="molecule type" value="Genomic_DNA"/>
</dbReference>
<dbReference type="Gene3D" id="3.90.1560.10">
    <property type="entry name" value="ComB-like"/>
    <property type="match status" value="1"/>
</dbReference>
<comment type="caution">
    <text evidence="8">The sequence shown here is derived from an EMBL/GenBank/DDBJ whole genome shotgun (WGS) entry which is preliminary data.</text>
</comment>
<sequence>MEIKIHDFVAGAKEARGITVIIDVFRAFSTACYAFSQGAKRIIPVAKPEEAFKWKRKDPSVLLIGERHAKKIEGFDFGNSPSELINMDLTGKTLIHTTHAGTQGLVAASNANEVLTGSLVNAKATAAYIKKKTPKLVSLVRMGYEAMKRTEEDDICAAYLEALLKDEPFNALEIPKLLKESPCSARFFDPEQIWNPRSDFELCVRVDTFDFPIIMKTEETFAYLEPLLQSRA</sequence>
<dbReference type="Pfam" id="PF04029">
    <property type="entry name" value="2-ph_phosp"/>
    <property type="match status" value="1"/>
</dbReference>
<organism evidence="8 9">
    <name type="scientific">SAR324 cluster bacterium</name>
    <dbReference type="NCBI Taxonomy" id="2024889"/>
    <lineage>
        <taxon>Bacteria</taxon>
        <taxon>Deltaproteobacteria</taxon>
        <taxon>SAR324 cluster</taxon>
    </lineage>
</organism>
<dbReference type="InterPro" id="IPR036702">
    <property type="entry name" value="ComB-like_sf"/>
</dbReference>
<keyword evidence="6" id="KW-0460">Magnesium</keyword>
<proteinExistence type="inferred from homology"/>
<evidence type="ECO:0000256" key="6">
    <source>
        <dbReference type="ARBA" id="ARBA00022842"/>
    </source>
</evidence>
<evidence type="ECO:0000256" key="3">
    <source>
        <dbReference type="ARBA" id="ARBA00012953"/>
    </source>
</evidence>
<evidence type="ECO:0000313" key="8">
    <source>
        <dbReference type="EMBL" id="NMC62370.1"/>
    </source>
</evidence>
<dbReference type="PANTHER" id="PTHR37311:SF1">
    <property type="entry name" value="2-PHOSPHOSULFOLACTATE PHOSPHATASE-RELATED"/>
    <property type="match status" value="1"/>
</dbReference>
<keyword evidence="5" id="KW-0378">Hydrolase</keyword>
<dbReference type="PANTHER" id="PTHR37311">
    <property type="entry name" value="2-PHOSPHOSULFOLACTATE PHOSPHATASE-RELATED"/>
    <property type="match status" value="1"/>
</dbReference>
<dbReference type="AlphaFoldDB" id="A0A7X9IKW8"/>
<accession>A0A7X9IKW8</accession>
<comment type="catalytic activity">
    <reaction evidence="7">
        <text>(2R)-O-phospho-3-sulfolactate + H2O = (2R)-3-sulfolactate + phosphate</text>
        <dbReference type="Rhea" id="RHEA:23416"/>
        <dbReference type="ChEBI" id="CHEBI:15377"/>
        <dbReference type="ChEBI" id="CHEBI:15597"/>
        <dbReference type="ChEBI" id="CHEBI:43474"/>
        <dbReference type="ChEBI" id="CHEBI:58738"/>
        <dbReference type="EC" id="3.1.3.71"/>
    </reaction>
</comment>
<dbReference type="GO" id="GO:0000287">
    <property type="term" value="F:magnesium ion binding"/>
    <property type="evidence" value="ECO:0007669"/>
    <property type="project" value="InterPro"/>
</dbReference>
<dbReference type="EC" id="3.1.3.71" evidence="3"/>
<gene>
    <name evidence="8" type="ORF">GYA55_04310</name>
</gene>
<protein>
    <recommendedName>
        <fullName evidence="4">Probable 2-phosphosulfolactate phosphatase</fullName>
        <ecNumber evidence="3">3.1.3.71</ecNumber>
    </recommendedName>
</protein>
<comment type="similarity">
    <text evidence="2">Belongs to the ComB family.</text>
</comment>
<name>A0A7X9IKW8_9DELT</name>
<evidence type="ECO:0000313" key="9">
    <source>
        <dbReference type="Proteomes" id="UP000524246"/>
    </source>
</evidence>
<comment type="cofactor">
    <cofactor evidence="1">
        <name>Mg(2+)</name>
        <dbReference type="ChEBI" id="CHEBI:18420"/>
    </cofactor>
</comment>
<dbReference type="Proteomes" id="UP000524246">
    <property type="component" value="Unassembled WGS sequence"/>
</dbReference>
<evidence type="ECO:0000256" key="2">
    <source>
        <dbReference type="ARBA" id="ARBA00009997"/>
    </source>
</evidence>